<evidence type="ECO:0000256" key="5">
    <source>
        <dbReference type="ARBA" id="ARBA00023136"/>
    </source>
</evidence>
<dbReference type="EMBL" id="KV454475">
    <property type="protein sequence ID" value="ODV64492.1"/>
    <property type="molecule type" value="Genomic_DNA"/>
</dbReference>
<evidence type="ECO:0000313" key="8">
    <source>
        <dbReference type="Proteomes" id="UP000095038"/>
    </source>
</evidence>
<evidence type="ECO:0000256" key="6">
    <source>
        <dbReference type="SAM" id="Phobius"/>
    </source>
</evidence>
<keyword evidence="4 6" id="KW-1133">Transmembrane helix</keyword>
<dbReference type="PANTHER" id="PTHR12428">
    <property type="entry name" value="OXA1"/>
    <property type="match status" value="1"/>
</dbReference>
<organism evidence="7 8">
    <name type="scientific">Ascoidea rubescens DSM 1968</name>
    <dbReference type="NCBI Taxonomy" id="1344418"/>
    <lineage>
        <taxon>Eukaryota</taxon>
        <taxon>Fungi</taxon>
        <taxon>Dikarya</taxon>
        <taxon>Ascomycota</taxon>
        <taxon>Saccharomycotina</taxon>
        <taxon>Saccharomycetes</taxon>
        <taxon>Ascoideaceae</taxon>
        <taxon>Ascoidea</taxon>
    </lineage>
</organism>
<dbReference type="FunCoup" id="A0A1D2VS94">
    <property type="interactions" value="58"/>
</dbReference>
<comment type="similarity">
    <text evidence="2">Belongs to the OXA1/ALB3/YidC family.</text>
</comment>
<feature type="transmembrane region" description="Helical" evidence="6">
    <location>
        <begin position="84"/>
        <end position="104"/>
    </location>
</feature>
<keyword evidence="5 6" id="KW-0472">Membrane</keyword>
<feature type="transmembrane region" description="Helical" evidence="6">
    <location>
        <begin position="55"/>
        <end position="72"/>
    </location>
</feature>
<sequence length="409" mass="47689">MNILFRRNVLGNTRTFALSSKNIVKQTATPNHLHNINNSKYPYNNRFQLINKRDFTLITSFAEVLPVLTQSFNNLHAYSGLPWWLFIPASTFVLRTFITLPFSISNRIRLRKQNELKPVINSMVPVFKYKLITEMLLRRKKSEKNLIPQTSLDLVSYEQILLLALTEKRKRSKFLFKKYKCQNWKNLILPTIQIPLWITLSLIIRELSGWKNILSRSTDLVSIEPTLINEGGFLWISDYSLSDPYCVFPIILGLISVTNIEWLSRYVFNNGSGQNSILGVRNSLSNRRLTVFDSITNISRLSVVFMIGISFNAPVLIVLYWICSNIYSLVQNIFLEYFLPIRYQPYNRNWTSNNFKVNDNELNKLQEMINDSKILPLVNKEKLDIDSQLEKFSIEQKQNGKELADLTKN</sequence>
<evidence type="ECO:0000256" key="1">
    <source>
        <dbReference type="ARBA" id="ARBA00004141"/>
    </source>
</evidence>
<protein>
    <recommendedName>
        <fullName evidence="9">Mitochondrial inner membrane protein COX18</fullName>
    </recommendedName>
</protein>
<proteinExistence type="inferred from homology"/>
<evidence type="ECO:0000256" key="2">
    <source>
        <dbReference type="ARBA" id="ARBA00009877"/>
    </source>
</evidence>
<dbReference type="GO" id="GO:0033617">
    <property type="term" value="P:mitochondrial respiratory chain complex IV assembly"/>
    <property type="evidence" value="ECO:0007669"/>
    <property type="project" value="TreeGrafter"/>
</dbReference>
<dbReference type="STRING" id="1344418.A0A1D2VS94"/>
<reference evidence="8" key="1">
    <citation type="submission" date="2016-05" db="EMBL/GenBank/DDBJ databases">
        <title>Comparative genomics of biotechnologically important yeasts.</title>
        <authorList>
            <consortium name="DOE Joint Genome Institute"/>
            <person name="Riley R."/>
            <person name="Haridas S."/>
            <person name="Wolfe K.H."/>
            <person name="Lopes M.R."/>
            <person name="Hittinger C.T."/>
            <person name="Goker M."/>
            <person name="Salamov A."/>
            <person name="Wisecaver J."/>
            <person name="Long T.M."/>
            <person name="Aerts A.L."/>
            <person name="Barry K."/>
            <person name="Choi C."/>
            <person name="Clum A."/>
            <person name="Coughlan A.Y."/>
            <person name="Deshpande S."/>
            <person name="Douglass A.P."/>
            <person name="Hanson S.J."/>
            <person name="Klenk H.-P."/>
            <person name="Labutti K."/>
            <person name="Lapidus A."/>
            <person name="Lindquist E."/>
            <person name="Lipzen A."/>
            <person name="Meier-Kolthoff J.P."/>
            <person name="Ohm R.A."/>
            <person name="Otillar R.P."/>
            <person name="Pangilinan J."/>
            <person name="Peng Y."/>
            <person name="Rokas A."/>
            <person name="Rosa C.A."/>
            <person name="Scheuner C."/>
            <person name="Sibirny A.A."/>
            <person name="Slot J.C."/>
            <person name="Stielow J.B."/>
            <person name="Sun H."/>
            <person name="Kurtzman C.P."/>
            <person name="Blackwell M."/>
            <person name="Grigoriev I.V."/>
            <person name="Jeffries T.W."/>
        </authorList>
    </citation>
    <scope>NUCLEOTIDE SEQUENCE [LARGE SCALE GENOMIC DNA]</scope>
    <source>
        <strain evidence="8">DSM 1968</strain>
    </source>
</reference>
<evidence type="ECO:0008006" key="9">
    <source>
        <dbReference type="Google" id="ProtNLM"/>
    </source>
</evidence>
<dbReference type="InParanoid" id="A0A1D2VS94"/>
<keyword evidence="3 6" id="KW-0812">Transmembrane</keyword>
<comment type="subcellular location">
    <subcellularLocation>
        <location evidence="1">Membrane</location>
        <topology evidence="1">Multi-pass membrane protein</topology>
    </subcellularLocation>
</comment>
<dbReference type="RefSeq" id="XP_020050799.1">
    <property type="nucleotide sequence ID" value="XM_020192559.1"/>
</dbReference>
<evidence type="ECO:0000256" key="3">
    <source>
        <dbReference type="ARBA" id="ARBA00022692"/>
    </source>
</evidence>
<evidence type="ECO:0000256" key="4">
    <source>
        <dbReference type="ARBA" id="ARBA00022989"/>
    </source>
</evidence>
<accession>A0A1D2VS94</accession>
<dbReference type="CDD" id="cd20069">
    <property type="entry name" value="5TM_Oxa1-like"/>
    <property type="match status" value="1"/>
</dbReference>
<dbReference type="InterPro" id="IPR001708">
    <property type="entry name" value="YidC/ALB3/OXA1/COX18"/>
</dbReference>
<dbReference type="OrthoDB" id="2148490at2759"/>
<dbReference type="PANTHER" id="PTHR12428:SF65">
    <property type="entry name" value="CYTOCHROME C OXIDASE ASSEMBLY PROTEIN COX18, MITOCHONDRIAL"/>
    <property type="match status" value="1"/>
</dbReference>
<dbReference type="GO" id="GO:0032979">
    <property type="term" value="P:protein insertion into mitochondrial inner membrane from matrix"/>
    <property type="evidence" value="ECO:0007669"/>
    <property type="project" value="TreeGrafter"/>
</dbReference>
<name>A0A1D2VS94_9ASCO</name>
<dbReference type="GeneID" id="30966195"/>
<dbReference type="GO" id="GO:0032977">
    <property type="term" value="F:membrane insertase activity"/>
    <property type="evidence" value="ECO:0007669"/>
    <property type="project" value="InterPro"/>
</dbReference>
<gene>
    <name evidence="7" type="ORF">ASCRUDRAFT_74104</name>
</gene>
<dbReference type="GO" id="GO:0005743">
    <property type="term" value="C:mitochondrial inner membrane"/>
    <property type="evidence" value="ECO:0007669"/>
    <property type="project" value="TreeGrafter"/>
</dbReference>
<evidence type="ECO:0000313" key="7">
    <source>
        <dbReference type="EMBL" id="ODV64492.1"/>
    </source>
</evidence>
<dbReference type="AlphaFoldDB" id="A0A1D2VS94"/>
<dbReference type="Proteomes" id="UP000095038">
    <property type="component" value="Unassembled WGS sequence"/>
</dbReference>
<keyword evidence="8" id="KW-1185">Reference proteome</keyword>